<gene>
    <name evidence="1" type="ORF">SM_b21258</name>
</gene>
<sequence length="120" mass="13533">MFGNVGLRDRLTFSVFGSAVNEVQRLQNLTKKYAHSVVASEAFVNYCGGEWQTLGQEKLRGVRQKFTVLYPRDTALAAIAQERAYDATEDGLSEAEHVMLLYRNKKRPPGPRGLIDKMLQ</sequence>
<dbReference type="InterPro" id="IPR029787">
    <property type="entry name" value="Nucleotide_cyclase"/>
</dbReference>
<reference evidence="2" key="2">
    <citation type="journal article" date="2001" name="Science">
        <title>The composite genome of the legume symbiont Sinorhizobium meliloti.</title>
        <authorList>
            <person name="Galibert F."/>
            <person name="Finan T.M."/>
            <person name="Long S.R."/>
            <person name="Puehler A."/>
            <person name="Abola P."/>
            <person name="Ampe F."/>
            <person name="Barloy-Hubler F."/>
            <person name="Barnett M.J."/>
            <person name="Becker A."/>
            <person name="Boistard P."/>
            <person name="Bothe G."/>
            <person name="Boutry M."/>
            <person name="Bowser L."/>
            <person name="Buhrmester J."/>
            <person name="Cadieu E."/>
            <person name="Capela D."/>
            <person name="Chain P."/>
            <person name="Cowie A."/>
            <person name="Davis R.W."/>
            <person name="Dreano S."/>
            <person name="Federspiel N.A."/>
            <person name="Fisher R.F."/>
            <person name="Gloux S."/>
            <person name="Godrie T."/>
            <person name="Goffeau A."/>
            <person name="Golding B."/>
            <person name="Gouzy J."/>
            <person name="Gurjal M."/>
            <person name="Hernandez-Lucas I."/>
            <person name="Hong A."/>
            <person name="Huizar L."/>
            <person name="Hyman R.W."/>
            <person name="Jones T."/>
            <person name="Kahn D."/>
            <person name="Kahn M.L."/>
            <person name="Kalman S."/>
            <person name="Keating D.H."/>
            <person name="Kiss E."/>
            <person name="Komp C."/>
            <person name="Lelaure V."/>
            <person name="Masuy D."/>
            <person name="Palm C."/>
            <person name="Peck M.C."/>
            <person name="Pohl T.M."/>
            <person name="Portetelle D."/>
            <person name="Purnelle B."/>
            <person name="Ramsperger U."/>
            <person name="Surzycki R."/>
            <person name="Thebault P."/>
            <person name="Vandenbol M."/>
            <person name="Vorhoelter F.J."/>
            <person name="Weidner S."/>
            <person name="Wells D.H."/>
            <person name="Wong K."/>
            <person name="Yeh K.-C."/>
            <person name="Batut J."/>
        </authorList>
    </citation>
    <scope>NUCLEOTIDE SEQUENCE [LARGE SCALE GENOMIC DNA]</scope>
    <source>
        <strain evidence="2">1021</strain>
        <plasmid evidence="2">Plasmid pSymB</plasmid>
    </source>
</reference>
<reference evidence="1 2" key="1">
    <citation type="journal article" date="2001" name="Proc. Natl. Acad. Sci. U.S.A.">
        <title>The complete sequence of the 1,683-kb pSymB megaplasmid from the N2-fixing endosymbiont Sinorhizobium meliloti.</title>
        <authorList>
            <person name="Finan T.M."/>
            <person name="Weidner S."/>
            <person name="Wong K."/>
            <person name="Buhrmester J."/>
            <person name="Chain P."/>
            <person name="Vorholter F.J."/>
            <person name="Hernandez-Lucas I."/>
            <person name="Becker A."/>
            <person name="Cowie A."/>
            <person name="Gouzy J."/>
            <person name="Golding B."/>
            <person name="Puhler A."/>
        </authorList>
    </citation>
    <scope>NUCLEOTIDE SEQUENCE [LARGE SCALE GENOMIC DNA]</scope>
    <source>
        <strain evidence="1 2">1021</strain>
        <plasmid evidence="2">Plasmid pSymB</plasmid>
    </source>
</reference>
<keyword evidence="2" id="KW-1185">Reference proteome</keyword>
<dbReference type="HOGENOM" id="CLU_2047840_0_0_5"/>
<geneLocation type="plasmid" evidence="1 2">
    <name>pSymB</name>
</geneLocation>
<dbReference type="EMBL" id="AL591985">
    <property type="protein sequence ID" value="CAC49162.1"/>
    <property type="molecule type" value="Genomic_DNA"/>
</dbReference>
<dbReference type="PIR" id="B95937">
    <property type="entry name" value="B95937"/>
</dbReference>
<dbReference type="PATRIC" id="fig|266834.11.peg.5692"/>
<dbReference type="EnsemblBacteria" id="CAC49162">
    <property type="protein sequence ID" value="CAC49162"/>
    <property type="gene ID" value="SM_b21258"/>
</dbReference>
<protein>
    <submittedName>
        <fullName evidence="1">Hypothetical adenylate cyclase, truncated protein</fullName>
    </submittedName>
</protein>
<keyword evidence="1" id="KW-0614">Plasmid</keyword>
<dbReference type="Gene3D" id="3.30.70.1230">
    <property type="entry name" value="Nucleotide cyclase"/>
    <property type="match status" value="1"/>
</dbReference>
<dbReference type="KEGG" id="sme:SM_b21258"/>
<accession>Q92VE4</accession>
<dbReference type="eggNOG" id="COG2114">
    <property type="taxonomic scope" value="Bacteria"/>
</dbReference>
<proteinExistence type="predicted"/>
<name>Q92VE4_RHIME</name>
<organism evidence="1 2">
    <name type="scientific">Rhizobium meliloti (strain 1021)</name>
    <name type="common">Ensifer meliloti</name>
    <name type="synonym">Sinorhizobium meliloti</name>
    <dbReference type="NCBI Taxonomy" id="266834"/>
    <lineage>
        <taxon>Bacteria</taxon>
        <taxon>Pseudomonadati</taxon>
        <taxon>Pseudomonadota</taxon>
        <taxon>Alphaproteobacteria</taxon>
        <taxon>Hyphomicrobiales</taxon>
        <taxon>Rhizobiaceae</taxon>
        <taxon>Sinorhizobium/Ensifer group</taxon>
        <taxon>Sinorhizobium</taxon>
    </lineage>
</organism>
<evidence type="ECO:0000313" key="1">
    <source>
        <dbReference type="EMBL" id="CAC49162.1"/>
    </source>
</evidence>
<dbReference type="SUPFAM" id="SSF55073">
    <property type="entry name" value="Nucleotide cyclase"/>
    <property type="match status" value="1"/>
</dbReference>
<dbReference type="Proteomes" id="UP000001976">
    <property type="component" value="Plasmid pSymB"/>
</dbReference>
<evidence type="ECO:0000313" key="2">
    <source>
        <dbReference type="Proteomes" id="UP000001976"/>
    </source>
</evidence>
<dbReference type="AlphaFoldDB" id="Q92VE4"/>